<dbReference type="InterPro" id="IPR023534">
    <property type="entry name" value="Rof/RNase_P-like"/>
</dbReference>
<comment type="caution">
    <text evidence="1">The sequence shown here is derived from an EMBL/GenBank/DDBJ whole genome shotgun (WGS) entry which is preliminary data.</text>
</comment>
<dbReference type="SUPFAM" id="SSF101744">
    <property type="entry name" value="Rof/RNase P subunit-like"/>
    <property type="match status" value="1"/>
</dbReference>
<dbReference type="RefSeq" id="WP_147713040.1">
    <property type="nucleotide sequence ID" value="NZ_VKAD01000001.1"/>
</dbReference>
<dbReference type="EMBL" id="VKAD01000001">
    <property type="protein sequence ID" value="TXR53640.1"/>
    <property type="molecule type" value="Genomic_DNA"/>
</dbReference>
<dbReference type="Proteomes" id="UP000321764">
    <property type="component" value="Unassembled WGS sequence"/>
</dbReference>
<name>A0A5C8ZA00_9GAMM</name>
<dbReference type="InterPro" id="IPR038626">
    <property type="entry name" value="Rof-like_sf"/>
</dbReference>
<sequence length="80" mass="9017">MISCAQYDFIELVCTFHYPVRITTFSGDVIEGIAHDTARSASGEECIQLQQPERYVVLTTIKTLQVTQPNPHLQQVSFDS</sequence>
<evidence type="ECO:0000313" key="1">
    <source>
        <dbReference type="EMBL" id="TXR53640.1"/>
    </source>
</evidence>
<dbReference type="Pfam" id="PF07073">
    <property type="entry name" value="ROF"/>
    <property type="match status" value="1"/>
</dbReference>
<gene>
    <name evidence="1" type="ORF">FME95_03515</name>
</gene>
<protein>
    <submittedName>
        <fullName evidence="1">Uncharacterized protein</fullName>
    </submittedName>
</protein>
<accession>A0A5C8ZA00</accession>
<keyword evidence="2" id="KW-1185">Reference proteome</keyword>
<evidence type="ECO:0000313" key="2">
    <source>
        <dbReference type="Proteomes" id="UP000321764"/>
    </source>
</evidence>
<dbReference type="AlphaFoldDB" id="A0A5C8ZA00"/>
<reference evidence="1 2" key="1">
    <citation type="submission" date="2019-07" db="EMBL/GenBank/DDBJ databases">
        <title>Reinekea sp. strain SSH23 genome sequencing and assembly.</title>
        <authorList>
            <person name="Kim I."/>
        </authorList>
    </citation>
    <scope>NUCLEOTIDE SEQUENCE [LARGE SCALE GENOMIC DNA]</scope>
    <source>
        <strain evidence="1 2">SSH23</strain>
    </source>
</reference>
<dbReference type="Gene3D" id="2.30.30.400">
    <property type="entry name" value="Rof-like"/>
    <property type="match status" value="1"/>
</dbReference>
<proteinExistence type="predicted"/>
<dbReference type="OrthoDB" id="5344363at2"/>
<organism evidence="1 2">
    <name type="scientific">Reinekea thalattae</name>
    <dbReference type="NCBI Taxonomy" id="2593301"/>
    <lineage>
        <taxon>Bacteria</taxon>
        <taxon>Pseudomonadati</taxon>
        <taxon>Pseudomonadota</taxon>
        <taxon>Gammaproteobacteria</taxon>
        <taxon>Oceanospirillales</taxon>
        <taxon>Saccharospirillaceae</taxon>
        <taxon>Reinekea</taxon>
    </lineage>
</organism>
<dbReference type="InterPro" id="IPR009778">
    <property type="entry name" value="ROF"/>
</dbReference>